<protein>
    <submittedName>
        <fullName evidence="2">VOC family protein</fullName>
    </submittedName>
</protein>
<evidence type="ECO:0000313" key="3">
    <source>
        <dbReference type="Proteomes" id="UP000706039"/>
    </source>
</evidence>
<reference evidence="2 3" key="1">
    <citation type="submission" date="2021-08" db="EMBL/GenBank/DDBJ databases">
        <authorList>
            <person name="Tuo L."/>
        </authorList>
    </citation>
    <scope>NUCLEOTIDE SEQUENCE [LARGE SCALE GENOMIC DNA]</scope>
    <source>
        <strain evidence="2 3">JCM 31229</strain>
    </source>
</reference>
<feature type="domain" description="VOC" evidence="1">
    <location>
        <begin position="5"/>
        <end position="122"/>
    </location>
</feature>
<dbReference type="EMBL" id="JAINVV010000003">
    <property type="protein sequence ID" value="MBY8821673.1"/>
    <property type="molecule type" value="Genomic_DNA"/>
</dbReference>
<sequence>MQVARLGYLGIGTNRLDAWRSLATDILGAEIEERTERGAPALALRLDTHPYRYLLIESAQDAPPFAGWEVDDAATFDALAERLRAAGADPQPADATECAARGVAGLLRFRDPDGYPNELYHGAIARAEPELPHGGFVTGELGIGHVMRHCAHYPEAVAFYRDVLGLRTSDKIVWDGADATFMRCNPRHHSLALINECLGMASGDTNHIMFEMRALEDVVAAYDRVLARGDPLIMTLGRHSNCRTISFYFVGPSGFGIEIGHGSTLVEDEAGWEVRQYDTTKIWGHLLPHERLKELI</sequence>
<dbReference type="InterPro" id="IPR037523">
    <property type="entry name" value="VOC_core"/>
</dbReference>
<dbReference type="Gene3D" id="3.10.180.10">
    <property type="entry name" value="2,3-Dihydroxybiphenyl 1,2-Dioxygenase, domain 1"/>
    <property type="match status" value="2"/>
</dbReference>
<proteinExistence type="predicted"/>
<gene>
    <name evidence="2" type="ORF">K7G82_05175</name>
</gene>
<dbReference type="Pfam" id="PF22632">
    <property type="entry name" value="BphC_D1"/>
    <property type="match status" value="1"/>
</dbReference>
<dbReference type="InterPro" id="IPR029068">
    <property type="entry name" value="Glyas_Bleomycin-R_OHBP_Dase"/>
</dbReference>
<accession>A0ABS7PKB0</accession>
<comment type="caution">
    <text evidence="2">The sequence shown here is derived from an EMBL/GenBank/DDBJ whole genome shotgun (WGS) entry which is preliminary data.</text>
</comment>
<dbReference type="CDD" id="cd07252">
    <property type="entry name" value="BphC1-RGP6_N_like"/>
    <property type="match status" value="1"/>
</dbReference>
<dbReference type="RefSeq" id="WP_222988770.1">
    <property type="nucleotide sequence ID" value="NZ_JAINVV010000003.1"/>
</dbReference>
<dbReference type="Pfam" id="PF00903">
    <property type="entry name" value="Glyoxalase"/>
    <property type="match status" value="1"/>
</dbReference>
<dbReference type="PROSITE" id="PS51819">
    <property type="entry name" value="VOC"/>
    <property type="match status" value="2"/>
</dbReference>
<dbReference type="Proteomes" id="UP000706039">
    <property type="component" value="Unassembled WGS sequence"/>
</dbReference>
<feature type="domain" description="VOC" evidence="1">
    <location>
        <begin position="142"/>
        <end position="262"/>
    </location>
</feature>
<organism evidence="2 3">
    <name type="scientific">Sphingomonas colocasiae</name>
    <dbReference type="NCBI Taxonomy" id="1848973"/>
    <lineage>
        <taxon>Bacteria</taxon>
        <taxon>Pseudomonadati</taxon>
        <taxon>Pseudomonadota</taxon>
        <taxon>Alphaproteobacteria</taxon>
        <taxon>Sphingomonadales</taxon>
        <taxon>Sphingomonadaceae</taxon>
        <taxon>Sphingomonas</taxon>
    </lineage>
</organism>
<dbReference type="SUPFAM" id="SSF54593">
    <property type="entry name" value="Glyoxalase/Bleomycin resistance protein/Dihydroxybiphenyl dioxygenase"/>
    <property type="match status" value="1"/>
</dbReference>
<evidence type="ECO:0000313" key="2">
    <source>
        <dbReference type="EMBL" id="MBY8821673.1"/>
    </source>
</evidence>
<dbReference type="InterPro" id="IPR004360">
    <property type="entry name" value="Glyas_Fos-R_dOase_dom"/>
</dbReference>
<name>A0ABS7PKB0_9SPHN</name>
<keyword evidence="3" id="KW-1185">Reference proteome</keyword>
<evidence type="ECO:0000259" key="1">
    <source>
        <dbReference type="PROSITE" id="PS51819"/>
    </source>
</evidence>